<evidence type="ECO:0000259" key="1">
    <source>
        <dbReference type="Pfam" id="PF00117"/>
    </source>
</evidence>
<feature type="domain" description="Glutamine amidotransferase" evidence="1">
    <location>
        <begin position="34"/>
        <end position="195"/>
    </location>
</feature>
<organism evidence="2">
    <name type="scientific">viral metagenome</name>
    <dbReference type="NCBI Taxonomy" id="1070528"/>
    <lineage>
        <taxon>unclassified sequences</taxon>
        <taxon>metagenomes</taxon>
        <taxon>organismal metagenomes</taxon>
    </lineage>
</organism>
<name>A0A6C0H032_9ZZZZ</name>
<sequence>MKLLIVNNSNTICNYSKLEWYGTIQYINYKELPNTNLELLLSNINSILITGGSQHIPNIENYPELQFELKLIDIAIKKSIKIIGICLGFQLINYYFGNKVIKLSKFCIGHHLLDINTINTNNIPNLDIELLESAFSFHYDGIIDNTNPDIQILARSKPLEEYQNGLIYFIKHCKYPIFAIQNHPDADLNNIKKCIQQCLIEYNTFWTEEHYNKIFNNFFKLLLD</sequence>
<dbReference type="EMBL" id="MN739834">
    <property type="protein sequence ID" value="QHT73904.1"/>
    <property type="molecule type" value="Genomic_DNA"/>
</dbReference>
<protein>
    <recommendedName>
        <fullName evidence="1">Glutamine amidotransferase domain-containing protein</fullName>
    </recommendedName>
</protein>
<proteinExistence type="predicted"/>
<dbReference type="AlphaFoldDB" id="A0A6C0H032"/>
<evidence type="ECO:0000313" key="2">
    <source>
        <dbReference type="EMBL" id="QHT73904.1"/>
    </source>
</evidence>
<dbReference type="InterPro" id="IPR017926">
    <property type="entry name" value="GATASE"/>
</dbReference>
<accession>A0A6C0H032</accession>
<dbReference type="InterPro" id="IPR029062">
    <property type="entry name" value="Class_I_gatase-like"/>
</dbReference>
<dbReference type="Gene3D" id="3.40.50.880">
    <property type="match status" value="1"/>
</dbReference>
<dbReference type="SUPFAM" id="SSF52317">
    <property type="entry name" value="Class I glutamine amidotransferase-like"/>
    <property type="match status" value="1"/>
</dbReference>
<dbReference type="Pfam" id="PF00117">
    <property type="entry name" value="GATase"/>
    <property type="match status" value="1"/>
</dbReference>
<reference evidence="2" key="1">
    <citation type="journal article" date="2020" name="Nature">
        <title>Giant virus diversity and host interactions through global metagenomics.</title>
        <authorList>
            <person name="Schulz F."/>
            <person name="Roux S."/>
            <person name="Paez-Espino D."/>
            <person name="Jungbluth S."/>
            <person name="Walsh D.A."/>
            <person name="Denef V.J."/>
            <person name="McMahon K.D."/>
            <person name="Konstantinidis K.T."/>
            <person name="Eloe-Fadrosh E.A."/>
            <person name="Kyrpides N.C."/>
            <person name="Woyke T."/>
        </authorList>
    </citation>
    <scope>NUCLEOTIDE SEQUENCE</scope>
    <source>
        <strain evidence="2">GVMAG-M-3300023179-4</strain>
    </source>
</reference>
<dbReference type="PROSITE" id="PS51273">
    <property type="entry name" value="GATASE_TYPE_1"/>
    <property type="match status" value="1"/>
</dbReference>